<feature type="transmembrane region" description="Helical" evidence="1">
    <location>
        <begin position="162"/>
        <end position="183"/>
    </location>
</feature>
<keyword evidence="1" id="KW-0472">Membrane</keyword>
<reference evidence="3 4" key="1">
    <citation type="submission" date="2017-09" db="EMBL/GenBank/DDBJ databases">
        <title>Arcobacter canalis sp. nov., a new species isolated from a water canal contaminated with urban sewage.</title>
        <authorList>
            <person name="Perez-Cataluna A."/>
            <person name="Salas-Masso N."/>
            <person name="Figueras M.J."/>
        </authorList>
    </citation>
    <scope>NUCLEOTIDE SEQUENCE [LARGE SCALE GENOMIC DNA]</scope>
    <source>
        <strain evidence="3 4">F98-3</strain>
    </source>
</reference>
<gene>
    <name evidence="2" type="ORF">AMOL_2761</name>
    <name evidence="3" type="ORF">CPU12_08145</name>
</gene>
<dbReference type="AlphaFoldDB" id="A0A2G1DHS8"/>
<feature type="transmembrane region" description="Helical" evidence="1">
    <location>
        <begin position="33"/>
        <end position="53"/>
    </location>
</feature>
<feature type="transmembrane region" description="Helical" evidence="1">
    <location>
        <begin position="81"/>
        <end position="98"/>
    </location>
</feature>
<organism evidence="3 4">
    <name type="scientific">Malaciobacter molluscorum LMG 25693</name>
    <dbReference type="NCBI Taxonomy" id="870501"/>
    <lineage>
        <taxon>Bacteria</taxon>
        <taxon>Pseudomonadati</taxon>
        <taxon>Campylobacterota</taxon>
        <taxon>Epsilonproteobacteria</taxon>
        <taxon>Campylobacterales</taxon>
        <taxon>Arcobacteraceae</taxon>
        <taxon>Malaciobacter</taxon>
    </lineage>
</organism>
<dbReference type="RefSeq" id="WP_099342609.1">
    <property type="nucleotide sequence ID" value="NZ_CP032098.1"/>
</dbReference>
<dbReference type="EMBL" id="CP032098">
    <property type="protein sequence ID" value="AXX93694.1"/>
    <property type="molecule type" value="Genomic_DNA"/>
</dbReference>
<sequence>MQKVALVLFIAFELCYYLLIAQTGIVEHFSSNIFNIAFLPIGGIIGSILSFIIKISEKKKIIGFLTTQLIVSIFYPNLNSFLLLILGFSVGALAPLLINELKKASNIQLGFALAISYTLGTFLFTYDASKRTNIAILFTIITLISSFFLDMKKHKDLSKNSANFPLFVMVLWIFLDSCLFETLSRDIDISIWRNGFSLEIAIFHIIGVVCAFYFKMERVQKELFIITLFALSYLFFFLHEPLILSIIYPFVISFYNVVILQTIVKKDLKTLGIYMIFIGWIASGGGLFVALGNLILYVPLIFFISLIKILITQIQNKEIAYV</sequence>
<evidence type="ECO:0000313" key="5">
    <source>
        <dbReference type="Proteomes" id="UP000262712"/>
    </source>
</evidence>
<proteinExistence type="predicted"/>
<evidence type="ECO:0000313" key="3">
    <source>
        <dbReference type="EMBL" id="PHO17896.1"/>
    </source>
</evidence>
<accession>A0A2G1DHS8</accession>
<feature type="transmembrane region" description="Helical" evidence="1">
    <location>
        <begin position="195"/>
        <end position="214"/>
    </location>
</feature>
<evidence type="ECO:0000256" key="1">
    <source>
        <dbReference type="SAM" id="Phobius"/>
    </source>
</evidence>
<keyword evidence="1" id="KW-0812">Transmembrane</keyword>
<feature type="transmembrane region" description="Helical" evidence="1">
    <location>
        <begin position="223"/>
        <end position="239"/>
    </location>
</feature>
<evidence type="ECO:0000313" key="4">
    <source>
        <dbReference type="Proteomes" id="UP000221222"/>
    </source>
</evidence>
<name>A0A2G1DHS8_9BACT</name>
<feature type="transmembrane region" description="Helical" evidence="1">
    <location>
        <begin position="107"/>
        <end position="126"/>
    </location>
</feature>
<feature type="transmembrane region" description="Helical" evidence="1">
    <location>
        <begin position="271"/>
        <end position="288"/>
    </location>
</feature>
<feature type="transmembrane region" description="Helical" evidence="1">
    <location>
        <begin position="294"/>
        <end position="311"/>
    </location>
</feature>
<keyword evidence="1" id="KW-1133">Transmembrane helix</keyword>
<protein>
    <submittedName>
        <fullName evidence="2">Membrane protein</fullName>
    </submittedName>
</protein>
<keyword evidence="4" id="KW-1185">Reference proteome</keyword>
<dbReference type="EMBL" id="NXFY01000011">
    <property type="protein sequence ID" value="PHO17896.1"/>
    <property type="molecule type" value="Genomic_DNA"/>
</dbReference>
<evidence type="ECO:0000313" key="2">
    <source>
        <dbReference type="EMBL" id="AXX93694.1"/>
    </source>
</evidence>
<reference evidence="2 5" key="2">
    <citation type="submission" date="2018-08" db="EMBL/GenBank/DDBJ databases">
        <title>Complete genome of the Arcobacter molluscorum type strain LMG 25693.</title>
        <authorList>
            <person name="Miller W.G."/>
            <person name="Yee E."/>
            <person name="Bono J.L."/>
        </authorList>
    </citation>
    <scope>NUCLEOTIDE SEQUENCE [LARGE SCALE GENOMIC DNA]</scope>
    <source>
        <strain evidence="2 5">CECT 7696</strain>
    </source>
</reference>
<dbReference type="Proteomes" id="UP000221222">
    <property type="component" value="Unassembled WGS sequence"/>
</dbReference>
<dbReference type="Proteomes" id="UP000262712">
    <property type="component" value="Chromosome"/>
</dbReference>
<dbReference type="KEGG" id="amol:AMOL_2761"/>
<feature type="transmembrane region" description="Helical" evidence="1">
    <location>
        <begin position="132"/>
        <end position="150"/>
    </location>
</feature>
<feature type="transmembrane region" description="Helical" evidence="1">
    <location>
        <begin position="245"/>
        <end position="264"/>
    </location>
</feature>